<name>A0A1X7RNN5_ZYMT9</name>
<evidence type="ECO:0000313" key="3">
    <source>
        <dbReference type="Proteomes" id="UP000215127"/>
    </source>
</evidence>
<evidence type="ECO:0000256" key="1">
    <source>
        <dbReference type="SAM" id="MobiDB-lite"/>
    </source>
</evidence>
<organism evidence="2 3">
    <name type="scientific">Zymoseptoria tritici (strain ST99CH_3D7)</name>
    <dbReference type="NCBI Taxonomy" id="1276538"/>
    <lineage>
        <taxon>Eukaryota</taxon>
        <taxon>Fungi</taxon>
        <taxon>Dikarya</taxon>
        <taxon>Ascomycota</taxon>
        <taxon>Pezizomycotina</taxon>
        <taxon>Dothideomycetes</taxon>
        <taxon>Dothideomycetidae</taxon>
        <taxon>Mycosphaerellales</taxon>
        <taxon>Mycosphaerellaceae</taxon>
        <taxon>Zymoseptoria</taxon>
    </lineage>
</organism>
<evidence type="ECO:0000313" key="2">
    <source>
        <dbReference type="EMBL" id="SMQ49019.1"/>
    </source>
</evidence>
<sequence>MVSSMPETRSAKQSSTSHQHAQQVISASRKDNQAKHALSTASEPGSRVEIKVPMRSDYPRVCFEDLTNNGKLGCRLKEGSCPYYHICRDWDPLYKHASSTIPCTVDALVHPLHVSDPSTNLVHVLQTCKHIVKDGCYKQDRDCEYAHDHVEIRRDRQERNAEISAEMIEAERQGRSPIIALEPSPFE</sequence>
<dbReference type="EMBL" id="LT853694">
    <property type="protein sequence ID" value="SMQ49019.1"/>
    <property type="molecule type" value="Genomic_DNA"/>
</dbReference>
<feature type="compositionally biased region" description="Polar residues" evidence="1">
    <location>
        <begin position="1"/>
        <end position="26"/>
    </location>
</feature>
<dbReference type="AlphaFoldDB" id="A0A1X7RNN5"/>
<accession>A0A1X7RNN5</accession>
<dbReference type="Proteomes" id="UP000215127">
    <property type="component" value="Chromosome 3"/>
</dbReference>
<feature type="region of interest" description="Disordered" evidence="1">
    <location>
        <begin position="1"/>
        <end position="48"/>
    </location>
</feature>
<evidence type="ECO:0008006" key="4">
    <source>
        <dbReference type="Google" id="ProtNLM"/>
    </source>
</evidence>
<protein>
    <recommendedName>
        <fullName evidence="4">C3H1-type domain-containing protein</fullName>
    </recommendedName>
</protein>
<keyword evidence="3" id="KW-1185">Reference proteome</keyword>
<reference evidence="2 3" key="1">
    <citation type="submission" date="2016-06" db="EMBL/GenBank/DDBJ databases">
        <authorList>
            <person name="Kjaerup R.B."/>
            <person name="Dalgaard T.S."/>
            <person name="Juul-Madsen H.R."/>
        </authorList>
    </citation>
    <scope>NUCLEOTIDE SEQUENCE [LARGE SCALE GENOMIC DNA]</scope>
</reference>
<proteinExistence type="predicted"/>
<gene>
    <name evidence="2" type="ORF">ZT3D7_G4169</name>
</gene>